<keyword evidence="2" id="KW-1185">Reference proteome</keyword>
<keyword evidence="1" id="KW-0472">Membrane</keyword>
<evidence type="ECO:0000313" key="3">
    <source>
        <dbReference type="WBParaSite" id="Minc3s03135g32910"/>
    </source>
</evidence>
<sequence>MSSLFLSLAFKIHSIPQLQIKGLLHLFQASSFIFYLLQVYLFYVLILQVSSYKNLTRNEHLTVSTIRDNSYFK</sequence>
<dbReference type="WBParaSite" id="Minc3s03135g32910">
    <property type="protein sequence ID" value="Minc3s03135g32910"/>
    <property type="gene ID" value="Minc3s03135g32910"/>
</dbReference>
<dbReference type="AlphaFoldDB" id="A0A914MYL1"/>
<keyword evidence="1" id="KW-1133">Transmembrane helix</keyword>
<organism evidence="2 3">
    <name type="scientific">Meloidogyne incognita</name>
    <name type="common">Southern root-knot nematode worm</name>
    <name type="synonym">Oxyuris incognita</name>
    <dbReference type="NCBI Taxonomy" id="6306"/>
    <lineage>
        <taxon>Eukaryota</taxon>
        <taxon>Metazoa</taxon>
        <taxon>Ecdysozoa</taxon>
        <taxon>Nematoda</taxon>
        <taxon>Chromadorea</taxon>
        <taxon>Rhabditida</taxon>
        <taxon>Tylenchina</taxon>
        <taxon>Tylenchomorpha</taxon>
        <taxon>Tylenchoidea</taxon>
        <taxon>Meloidogynidae</taxon>
        <taxon>Meloidogyninae</taxon>
        <taxon>Meloidogyne</taxon>
        <taxon>Meloidogyne incognita group</taxon>
    </lineage>
</organism>
<feature type="transmembrane region" description="Helical" evidence="1">
    <location>
        <begin position="24"/>
        <end position="47"/>
    </location>
</feature>
<keyword evidence="1" id="KW-0812">Transmembrane</keyword>
<dbReference type="Proteomes" id="UP000887563">
    <property type="component" value="Unplaced"/>
</dbReference>
<evidence type="ECO:0000313" key="2">
    <source>
        <dbReference type="Proteomes" id="UP000887563"/>
    </source>
</evidence>
<evidence type="ECO:0000256" key="1">
    <source>
        <dbReference type="SAM" id="Phobius"/>
    </source>
</evidence>
<accession>A0A914MYL1</accession>
<protein>
    <submittedName>
        <fullName evidence="3">Ovule protein</fullName>
    </submittedName>
</protein>
<name>A0A914MYL1_MELIC</name>
<reference evidence="3" key="1">
    <citation type="submission" date="2022-11" db="UniProtKB">
        <authorList>
            <consortium name="WormBaseParasite"/>
        </authorList>
    </citation>
    <scope>IDENTIFICATION</scope>
</reference>
<proteinExistence type="predicted"/>